<sequence>MASIQRAKDTRQTTYFRSERISTINGHFFFSTREGTLEGPYFSRDEAERQVPRYIARMLQSQAILDSRNRENDLSG</sequence>
<evidence type="ECO:0000259" key="1">
    <source>
        <dbReference type="Pfam" id="PF19837"/>
    </source>
</evidence>
<dbReference type="Proteomes" id="UP000243950">
    <property type="component" value="Unassembled WGS sequence"/>
</dbReference>
<evidence type="ECO:0000313" key="2">
    <source>
        <dbReference type="EMBL" id="SFE19162.1"/>
    </source>
</evidence>
<proteinExistence type="predicted"/>
<dbReference type="InterPro" id="IPR045630">
    <property type="entry name" value="DUF6316"/>
</dbReference>
<dbReference type="Pfam" id="PF19837">
    <property type="entry name" value="DUF6316"/>
    <property type="match status" value="1"/>
</dbReference>
<keyword evidence="3" id="KW-1185">Reference proteome</keyword>
<dbReference type="RefSeq" id="WP_093506801.1">
    <property type="nucleotide sequence ID" value="NZ_BSSG01000011.1"/>
</dbReference>
<reference evidence="3" key="1">
    <citation type="submission" date="2016-10" db="EMBL/GenBank/DDBJ databases">
        <authorList>
            <person name="Varghese N."/>
            <person name="Submissions S."/>
        </authorList>
    </citation>
    <scope>NUCLEOTIDE SEQUENCE [LARGE SCALE GENOMIC DNA]</scope>
    <source>
        <strain evidence="3">JCM 2783</strain>
    </source>
</reference>
<dbReference type="EMBL" id="FOMO01000011">
    <property type="protein sequence ID" value="SFE19162.1"/>
    <property type="molecule type" value="Genomic_DNA"/>
</dbReference>
<gene>
    <name evidence="2" type="ORF">SAMN05216372_1119</name>
</gene>
<evidence type="ECO:0000313" key="3">
    <source>
        <dbReference type="Proteomes" id="UP000243950"/>
    </source>
</evidence>
<dbReference type="AlphaFoldDB" id="A0A1I1YIN4"/>
<name>A0A1I1YIN4_PSEOC</name>
<feature type="domain" description="DUF6316" evidence="1">
    <location>
        <begin position="6"/>
        <end position="60"/>
    </location>
</feature>
<organism evidence="2 3">
    <name type="scientific">Pseudomonas straminea</name>
    <dbReference type="NCBI Taxonomy" id="47882"/>
    <lineage>
        <taxon>Bacteria</taxon>
        <taxon>Pseudomonadati</taxon>
        <taxon>Pseudomonadota</taxon>
        <taxon>Gammaproteobacteria</taxon>
        <taxon>Pseudomonadales</taxon>
        <taxon>Pseudomonadaceae</taxon>
        <taxon>Phytopseudomonas</taxon>
    </lineage>
</organism>
<accession>A0A1I1YIN4</accession>
<protein>
    <recommendedName>
        <fullName evidence="1">DUF6316 domain-containing protein</fullName>
    </recommendedName>
</protein>